<evidence type="ECO:0000313" key="1">
    <source>
        <dbReference type="EMBL" id="GIF86308.1"/>
    </source>
</evidence>
<dbReference type="AlphaFoldDB" id="A0A8J3NNN9"/>
<name>A0A8J3NNN9_9ACTN</name>
<comment type="caution">
    <text evidence="1">The sequence shown here is derived from an EMBL/GenBank/DDBJ whole genome shotgun (WGS) entry which is preliminary data.</text>
</comment>
<organism evidence="1 2">
    <name type="scientific">Catellatospora bangladeshensis</name>
    <dbReference type="NCBI Taxonomy" id="310355"/>
    <lineage>
        <taxon>Bacteria</taxon>
        <taxon>Bacillati</taxon>
        <taxon>Actinomycetota</taxon>
        <taxon>Actinomycetes</taxon>
        <taxon>Micromonosporales</taxon>
        <taxon>Micromonosporaceae</taxon>
        <taxon>Catellatospora</taxon>
    </lineage>
</organism>
<proteinExistence type="predicted"/>
<keyword evidence="2" id="KW-1185">Reference proteome</keyword>
<accession>A0A8J3NNN9</accession>
<evidence type="ECO:0000313" key="2">
    <source>
        <dbReference type="Proteomes" id="UP000601223"/>
    </source>
</evidence>
<dbReference type="Proteomes" id="UP000601223">
    <property type="component" value="Unassembled WGS sequence"/>
</dbReference>
<dbReference type="EMBL" id="BONF01000065">
    <property type="protein sequence ID" value="GIF86308.1"/>
    <property type="molecule type" value="Genomic_DNA"/>
</dbReference>
<reference evidence="1 2" key="1">
    <citation type="submission" date="2021-01" db="EMBL/GenBank/DDBJ databases">
        <title>Whole genome shotgun sequence of Catellatospora bangladeshensis NBRC 107357.</title>
        <authorList>
            <person name="Komaki H."/>
            <person name="Tamura T."/>
        </authorList>
    </citation>
    <scope>NUCLEOTIDE SEQUENCE [LARGE SCALE GENOMIC DNA]</scope>
    <source>
        <strain evidence="1 2">NBRC 107357</strain>
    </source>
</reference>
<gene>
    <name evidence="1" type="ORF">Cba03nite_76570</name>
</gene>
<sequence length="127" mass="13099">MRLGGKPLAAGVVVAPSRHVAHVGGAASAVVGLLGGGGGSAVVVAAAAGKIAVSCRNVGSDPRFRHETAIMVRVARARRRLLRVKIAVSCRDVRSDRRFRHETAIMAHGPRLATRGAGRVGVVRRGA</sequence>
<protein>
    <submittedName>
        <fullName evidence="1">Uncharacterized protein</fullName>
    </submittedName>
</protein>